<dbReference type="HOGENOM" id="CLU_200221_0_0_9"/>
<organism evidence="1 2">
    <name type="scientific">Heyndrickxia coagulans 36D1</name>
    <dbReference type="NCBI Taxonomy" id="345219"/>
    <lineage>
        <taxon>Bacteria</taxon>
        <taxon>Bacillati</taxon>
        <taxon>Bacillota</taxon>
        <taxon>Bacilli</taxon>
        <taxon>Bacillales</taxon>
        <taxon>Bacillaceae</taxon>
        <taxon>Heyndrickxia</taxon>
    </lineage>
</organism>
<name>G2TLL9_HEYCO</name>
<evidence type="ECO:0000313" key="1">
    <source>
        <dbReference type="EMBL" id="AEP01103.1"/>
    </source>
</evidence>
<dbReference type="eggNOG" id="ENOG503054W">
    <property type="taxonomic scope" value="Bacteria"/>
</dbReference>
<dbReference type="KEGG" id="bag:Bcoa_1916"/>
<proteinExistence type="predicted"/>
<reference evidence="1 2" key="1">
    <citation type="journal article" date="2011" name="Stand. Genomic Sci.">
        <title>Complete Genome Sequence of a thermotolerant sporogenic lactic acid bacterium, Bacillus coagulans strain 36D1.</title>
        <authorList>
            <person name="Rhee M.S."/>
            <person name="Moritz B.E."/>
            <person name="Xie G."/>
            <person name="Glavina Del Rio T."/>
            <person name="Dalin E."/>
            <person name="Tice H."/>
            <person name="Bruce D."/>
            <person name="Goodwin L."/>
            <person name="Chertkov O."/>
            <person name="Brettin T."/>
            <person name="Han C."/>
            <person name="Detter C."/>
            <person name="Pitluck S."/>
            <person name="Land M.L."/>
            <person name="Patel M."/>
            <person name="Ou M."/>
            <person name="Harbrucker R."/>
            <person name="Ingram L.O."/>
            <person name="Shanmugam K.T."/>
        </authorList>
    </citation>
    <scope>NUCLEOTIDE SEQUENCE [LARGE SCALE GENOMIC DNA]</scope>
    <source>
        <strain evidence="1 2">36D1</strain>
    </source>
</reference>
<dbReference type="EMBL" id="CP003056">
    <property type="protein sequence ID" value="AEP01103.1"/>
    <property type="molecule type" value="Genomic_DNA"/>
</dbReference>
<accession>G2TLL9</accession>
<protein>
    <submittedName>
        <fullName evidence="1">Uncharacterized protein</fullName>
    </submittedName>
</protein>
<sequence length="79" mass="9444">MGFDPIEKKKQEREHEDFGRVMFYCKHCNKTFDMEWETIWDMQELTHGYVGYHLYDTYICCPDCGELAEALEQPGPNPF</sequence>
<evidence type="ECO:0000313" key="2">
    <source>
        <dbReference type="Proteomes" id="UP000009283"/>
    </source>
</evidence>
<gene>
    <name evidence="1" type="ORF">Bcoa_1916</name>
</gene>
<dbReference type="AlphaFoldDB" id="G2TLL9"/>
<dbReference type="Proteomes" id="UP000009283">
    <property type="component" value="Chromosome"/>
</dbReference>